<dbReference type="Proteomes" id="UP001574673">
    <property type="component" value="Unassembled WGS sequence"/>
</dbReference>
<feature type="compositionally biased region" description="Polar residues" evidence="10">
    <location>
        <begin position="169"/>
        <end position="178"/>
    </location>
</feature>
<dbReference type="SUPFAM" id="SSF54523">
    <property type="entry name" value="Pili subunits"/>
    <property type="match status" value="1"/>
</dbReference>
<evidence type="ECO:0000256" key="2">
    <source>
        <dbReference type="ARBA" id="ARBA00009984"/>
    </source>
</evidence>
<keyword evidence="8 11" id="KW-1133">Transmembrane helix</keyword>
<comment type="caution">
    <text evidence="13">The sequence shown here is derived from an EMBL/GenBank/DDBJ whole genome shotgun (WGS) entry which is preliminary data.</text>
</comment>
<evidence type="ECO:0000259" key="12">
    <source>
        <dbReference type="Pfam" id="PF08334"/>
    </source>
</evidence>
<dbReference type="PANTHER" id="PTHR30093:SF45">
    <property type="entry name" value="TYPE II SECRETION SYSTEM CORE PROTEIN G"/>
    <property type="match status" value="1"/>
</dbReference>
<keyword evidence="6" id="KW-0997">Cell inner membrane</keyword>
<keyword evidence="4" id="KW-1003">Cell membrane</keyword>
<dbReference type="PROSITE" id="PS00409">
    <property type="entry name" value="PROKAR_NTER_METHYL"/>
    <property type="match status" value="1"/>
</dbReference>
<dbReference type="InterPro" id="IPR000983">
    <property type="entry name" value="Bac_GSPG_pilin"/>
</dbReference>
<protein>
    <recommendedName>
        <fullName evidence="3">Type II secretion system core protein G</fullName>
    </recommendedName>
</protein>
<evidence type="ECO:0000256" key="3">
    <source>
        <dbReference type="ARBA" id="ARBA00020042"/>
    </source>
</evidence>
<keyword evidence="9 11" id="KW-0472">Membrane</keyword>
<evidence type="ECO:0000256" key="8">
    <source>
        <dbReference type="ARBA" id="ARBA00022989"/>
    </source>
</evidence>
<evidence type="ECO:0000256" key="7">
    <source>
        <dbReference type="ARBA" id="ARBA00022692"/>
    </source>
</evidence>
<dbReference type="NCBIfam" id="TIGR02532">
    <property type="entry name" value="IV_pilin_GFxxxE"/>
    <property type="match status" value="1"/>
</dbReference>
<proteinExistence type="inferred from homology"/>
<feature type="region of interest" description="Disordered" evidence="10">
    <location>
        <begin position="1"/>
        <end position="21"/>
    </location>
</feature>
<evidence type="ECO:0000256" key="6">
    <source>
        <dbReference type="ARBA" id="ARBA00022519"/>
    </source>
</evidence>
<feature type="compositionally biased region" description="Gly residues" evidence="10">
    <location>
        <begin position="150"/>
        <end position="159"/>
    </location>
</feature>
<comment type="similarity">
    <text evidence="2">Belongs to the GSP G family.</text>
</comment>
<dbReference type="PANTHER" id="PTHR30093">
    <property type="entry name" value="GENERAL SECRETION PATHWAY PROTEIN G"/>
    <property type="match status" value="1"/>
</dbReference>
<evidence type="ECO:0000256" key="10">
    <source>
        <dbReference type="SAM" id="MobiDB-lite"/>
    </source>
</evidence>
<evidence type="ECO:0000256" key="11">
    <source>
        <dbReference type="SAM" id="Phobius"/>
    </source>
</evidence>
<dbReference type="InterPro" id="IPR045584">
    <property type="entry name" value="Pilin-like"/>
</dbReference>
<evidence type="ECO:0000256" key="1">
    <source>
        <dbReference type="ARBA" id="ARBA00004377"/>
    </source>
</evidence>
<dbReference type="Pfam" id="PF07963">
    <property type="entry name" value="N_methyl"/>
    <property type="match status" value="1"/>
</dbReference>
<dbReference type="PRINTS" id="PR00813">
    <property type="entry name" value="BCTERIALGSPG"/>
</dbReference>
<dbReference type="InterPro" id="IPR012902">
    <property type="entry name" value="N_methyl_site"/>
</dbReference>
<evidence type="ECO:0000256" key="4">
    <source>
        <dbReference type="ARBA" id="ARBA00022475"/>
    </source>
</evidence>
<evidence type="ECO:0000256" key="5">
    <source>
        <dbReference type="ARBA" id="ARBA00022481"/>
    </source>
</evidence>
<comment type="subcellular location">
    <subcellularLocation>
        <location evidence="1">Cell inner membrane</location>
        <topology evidence="1">Single-pass membrane protein</topology>
    </subcellularLocation>
</comment>
<dbReference type="NCBIfam" id="TIGR01710">
    <property type="entry name" value="typeII_sec_gspG"/>
    <property type="match status" value="1"/>
</dbReference>
<feature type="transmembrane region" description="Helical" evidence="11">
    <location>
        <begin position="40"/>
        <end position="59"/>
    </location>
</feature>
<evidence type="ECO:0000256" key="9">
    <source>
        <dbReference type="ARBA" id="ARBA00023136"/>
    </source>
</evidence>
<keyword evidence="7 11" id="KW-0812">Transmembrane</keyword>
<dbReference type="InterPro" id="IPR013545">
    <property type="entry name" value="T2SS_protein-GspG_C"/>
</dbReference>
<dbReference type="EMBL" id="JBEUWX010000003">
    <property type="protein sequence ID" value="MFA9950873.1"/>
    <property type="molecule type" value="Genomic_DNA"/>
</dbReference>
<dbReference type="Gene3D" id="3.30.700.10">
    <property type="entry name" value="Glycoprotein, Type 4 Pilin"/>
    <property type="match status" value="1"/>
</dbReference>
<evidence type="ECO:0000313" key="14">
    <source>
        <dbReference type="Proteomes" id="UP001574673"/>
    </source>
</evidence>
<feature type="domain" description="Type II secretion system protein GspG C-terminal" evidence="12">
    <location>
        <begin position="58"/>
        <end position="165"/>
    </location>
</feature>
<keyword evidence="5" id="KW-0488">Methylation</keyword>
<feature type="region of interest" description="Disordered" evidence="10">
    <location>
        <begin position="143"/>
        <end position="178"/>
    </location>
</feature>
<dbReference type="Pfam" id="PF08334">
    <property type="entry name" value="T2SSG"/>
    <property type="match status" value="1"/>
</dbReference>
<name>A0ABV4UGW0_9RHOO</name>
<sequence>MNNHLYAKPSKKNRSHPSRPRNRCCARYAVAGRGFTLLEMLVVLVIIGLLVSLVGPRLFAKVDAAKAQTAAAQIKLLRGAIETMRMDINVYPSEEQGLRLLTDAPNEPDMKRRWKGPYLEGAVPLDPWGNPYQYRPPEVSGQPFTLISLGGDGKPGGEGVDQDIGGDTGTSSNYGKSQ</sequence>
<feature type="compositionally biased region" description="Basic residues" evidence="10">
    <location>
        <begin position="9"/>
        <end position="21"/>
    </location>
</feature>
<evidence type="ECO:0000313" key="13">
    <source>
        <dbReference type="EMBL" id="MFA9950873.1"/>
    </source>
</evidence>
<dbReference type="InterPro" id="IPR010054">
    <property type="entry name" value="Type2_sec_GspG"/>
</dbReference>
<keyword evidence="14" id="KW-1185">Reference proteome</keyword>
<reference evidence="14" key="1">
    <citation type="submission" date="2024-06" db="EMBL/GenBank/DDBJ databases">
        <title>Radixoralia hellwigii gen. nov., sp nov., isolated from a root canal in the human oral cavity.</title>
        <authorList>
            <person name="Bartsch S."/>
            <person name="Wittmer A."/>
            <person name="Schulz A.-K."/>
            <person name="Neumann-Schaal M."/>
            <person name="Wolf J."/>
            <person name="Gronow S."/>
            <person name="Tennert C."/>
            <person name="Haecker G."/>
            <person name="Cieplik F."/>
            <person name="Al-Ahmad A."/>
        </authorList>
    </citation>
    <scope>NUCLEOTIDE SEQUENCE [LARGE SCALE GENOMIC DNA]</scope>
    <source>
        <strain evidence="14">Wk13</strain>
    </source>
</reference>
<accession>A0ABV4UGW0</accession>
<organism evidence="13 14">
    <name type="scientific">Dentiradicibacter hellwigii</name>
    <dbReference type="NCBI Taxonomy" id="3149053"/>
    <lineage>
        <taxon>Bacteria</taxon>
        <taxon>Pseudomonadati</taxon>
        <taxon>Pseudomonadota</taxon>
        <taxon>Betaproteobacteria</taxon>
        <taxon>Rhodocyclales</taxon>
        <taxon>Rhodocyclaceae</taxon>
        <taxon>Dentiradicibacter</taxon>
    </lineage>
</organism>
<dbReference type="RefSeq" id="WP_418891968.1">
    <property type="nucleotide sequence ID" value="NZ_JBEUWX010000003.1"/>
</dbReference>
<gene>
    <name evidence="13" type="primary">gspG</name>
    <name evidence="13" type="ORF">ABCS64_11155</name>
</gene>